<dbReference type="Gene3D" id="3.30.420.10">
    <property type="entry name" value="Ribonuclease H-like superfamily/Ribonuclease H"/>
    <property type="match status" value="1"/>
</dbReference>
<evidence type="ECO:0000259" key="3">
    <source>
        <dbReference type="Pfam" id="PF22938"/>
    </source>
</evidence>
<dbReference type="OrthoDB" id="6116350at2759"/>
<dbReference type="GO" id="GO:0003676">
    <property type="term" value="F:nucleic acid binding"/>
    <property type="evidence" value="ECO:0007669"/>
    <property type="project" value="InterPro"/>
</dbReference>
<dbReference type="PANTHER" id="PTHR37984">
    <property type="entry name" value="PROTEIN CBG26694"/>
    <property type="match status" value="1"/>
</dbReference>
<organism evidence="4 5">
    <name type="scientific">Mytilus edulis</name>
    <name type="common">Blue mussel</name>
    <dbReference type="NCBI Taxonomy" id="6550"/>
    <lineage>
        <taxon>Eukaryota</taxon>
        <taxon>Metazoa</taxon>
        <taxon>Spiralia</taxon>
        <taxon>Lophotrochozoa</taxon>
        <taxon>Mollusca</taxon>
        <taxon>Bivalvia</taxon>
        <taxon>Autobranchia</taxon>
        <taxon>Pteriomorphia</taxon>
        <taxon>Mytilida</taxon>
        <taxon>Mytiloidea</taxon>
        <taxon>Mytilidae</taxon>
        <taxon>Mytilinae</taxon>
        <taxon>Mytilus</taxon>
    </lineage>
</organism>
<dbReference type="AlphaFoldDB" id="A0A8S3SA88"/>
<keyword evidence="1" id="KW-0175">Coiled coil</keyword>
<evidence type="ECO:0000256" key="1">
    <source>
        <dbReference type="SAM" id="Coils"/>
    </source>
</evidence>
<dbReference type="PANTHER" id="PTHR37984:SF15">
    <property type="entry name" value="INTEGRASE CATALYTIC DOMAIN-CONTAINING PROTEIN"/>
    <property type="match status" value="1"/>
</dbReference>
<reference evidence="4" key="1">
    <citation type="submission" date="2021-03" db="EMBL/GenBank/DDBJ databases">
        <authorList>
            <person name="Bekaert M."/>
        </authorList>
    </citation>
    <scope>NUCLEOTIDE SEQUENCE</scope>
</reference>
<feature type="domain" description="Integrase p58-like C-terminal" evidence="3">
    <location>
        <begin position="127"/>
        <end position="158"/>
    </location>
</feature>
<evidence type="ECO:0000313" key="4">
    <source>
        <dbReference type="EMBL" id="CAG2218015.1"/>
    </source>
</evidence>
<feature type="coiled-coil region" evidence="1">
    <location>
        <begin position="367"/>
        <end position="394"/>
    </location>
</feature>
<dbReference type="InterPro" id="IPR050951">
    <property type="entry name" value="Retrovirus_Pol_polyprotein"/>
</dbReference>
<evidence type="ECO:0000256" key="2">
    <source>
        <dbReference type="SAM" id="MobiDB-lite"/>
    </source>
</evidence>
<sequence>MLRSFINNNQTNWDQFVGLLLAAYRSTPHPASGFTPNFLMFGREVNLPNHILFPLPKHESLSVGEYAYKLHSKMEEVFKTARESLQLSAERQKKDYDTRLVENKFTVGSLVYKSNTFYRKLDAPWSGPYVVMEILSPVVYKIRNQKKTEIIHHDRLKPYSTQQPPSWIKSCLPVMGICVFFKTTSKKIMKWHVIRHHMPLESVPFHCTLCQYRAKNFMQLNKHFDQQKHKLMNLQQNLSQEQCIGTSKPYELTFTHDKRGDVQILQAESIPEEIVVQTEESVSLSDVVTIEETTHITEDILQKAVKYAEIQEEEDFIPDYDDYSIDDTTVINKPKDNSCQTDEDLVQRVSLLEEQLKMERESHKIETNKLADFIERLQTRLEKKEEEVKNLNSMIVTIDEYENLPKYGTRSSHALDGFEELWNNPDDETVRLQQQFKDNNNNSTKRPVNQSPNPTKKKLKSVVIRPKSSVEVWKEFAHKVNKSYKKDLLPRKGYRF</sequence>
<dbReference type="Pfam" id="PF22938">
    <property type="entry name" value="Integrase_p58_C"/>
    <property type="match status" value="1"/>
</dbReference>
<accession>A0A8S3SA88</accession>
<evidence type="ECO:0000313" key="5">
    <source>
        <dbReference type="Proteomes" id="UP000683360"/>
    </source>
</evidence>
<feature type="region of interest" description="Disordered" evidence="2">
    <location>
        <begin position="437"/>
        <end position="460"/>
    </location>
</feature>
<dbReference type="InterPro" id="IPR054465">
    <property type="entry name" value="Integrase_p58-like_C"/>
</dbReference>
<gene>
    <name evidence="4" type="ORF">MEDL_31663</name>
</gene>
<dbReference type="InterPro" id="IPR036397">
    <property type="entry name" value="RNaseH_sf"/>
</dbReference>
<comment type="caution">
    <text evidence="4">The sequence shown here is derived from an EMBL/GenBank/DDBJ whole genome shotgun (WGS) entry which is preliminary data.</text>
</comment>
<keyword evidence="5" id="KW-1185">Reference proteome</keyword>
<name>A0A8S3SA88_MYTED</name>
<protein>
    <recommendedName>
        <fullName evidence="3">Integrase p58-like C-terminal domain-containing protein</fullName>
    </recommendedName>
</protein>
<dbReference type="EMBL" id="CAJPWZ010001583">
    <property type="protein sequence ID" value="CAG2218015.1"/>
    <property type="molecule type" value="Genomic_DNA"/>
</dbReference>
<feature type="compositionally biased region" description="Polar residues" evidence="2">
    <location>
        <begin position="437"/>
        <end position="454"/>
    </location>
</feature>
<proteinExistence type="predicted"/>
<dbReference type="Proteomes" id="UP000683360">
    <property type="component" value="Unassembled WGS sequence"/>
</dbReference>